<dbReference type="Proteomes" id="UP001485043">
    <property type="component" value="Unassembled WGS sequence"/>
</dbReference>
<gene>
    <name evidence="1" type="ORF">WJX84_009085</name>
</gene>
<protein>
    <submittedName>
        <fullName evidence="1">Uncharacterized protein</fullName>
    </submittedName>
</protein>
<keyword evidence="2" id="KW-1185">Reference proteome</keyword>
<accession>A0AAW1SRX5</accession>
<sequence length="342" mass="36570">MLPLPAPSSQNLSSSEAFKLVVGAVKASGAASFNNANGLPEKQAHWKFRLPTPHSADAVEMLVRQMGGLSSPLKLTLSRIAPEHAVILNVQPAAKCPQLGLTWDSLTHGRAAAFGSPSLLRWLLGPPNLPLQKPGSPKTAGWFEGDSRALTCQATAPWQVIVVTPHSTGAGSELQRGALQSIGSSAGTGNYLQAHTRWQQSVFDALQYLEIARMGDLDLLELMAPIMRCNCDMLYVLKNMISASAGWVDGPLPLMPEKSRKKYWGIRRPSPRVLEVFDWLAGAQQSAGRSVAGEEFASKGRRTSSCQLDALGLVHFVMTGGEAEALPERAADGSCLPLLGIC</sequence>
<evidence type="ECO:0000313" key="1">
    <source>
        <dbReference type="EMBL" id="KAK9853891.1"/>
    </source>
</evidence>
<name>A0AAW1SRX5_9CHLO</name>
<proteinExistence type="predicted"/>
<organism evidence="1 2">
    <name type="scientific">Apatococcus fuscideae</name>
    <dbReference type="NCBI Taxonomy" id="2026836"/>
    <lineage>
        <taxon>Eukaryota</taxon>
        <taxon>Viridiplantae</taxon>
        <taxon>Chlorophyta</taxon>
        <taxon>core chlorophytes</taxon>
        <taxon>Trebouxiophyceae</taxon>
        <taxon>Chlorellales</taxon>
        <taxon>Chlorellaceae</taxon>
        <taxon>Apatococcus</taxon>
    </lineage>
</organism>
<dbReference type="AlphaFoldDB" id="A0AAW1SRX5"/>
<dbReference type="EMBL" id="JALJOV010001125">
    <property type="protein sequence ID" value="KAK9853891.1"/>
    <property type="molecule type" value="Genomic_DNA"/>
</dbReference>
<comment type="caution">
    <text evidence="1">The sequence shown here is derived from an EMBL/GenBank/DDBJ whole genome shotgun (WGS) entry which is preliminary data.</text>
</comment>
<evidence type="ECO:0000313" key="2">
    <source>
        <dbReference type="Proteomes" id="UP001485043"/>
    </source>
</evidence>
<reference evidence="1 2" key="1">
    <citation type="journal article" date="2024" name="Nat. Commun.">
        <title>Phylogenomics reveals the evolutionary origins of lichenization in chlorophyte algae.</title>
        <authorList>
            <person name="Puginier C."/>
            <person name="Libourel C."/>
            <person name="Otte J."/>
            <person name="Skaloud P."/>
            <person name="Haon M."/>
            <person name="Grisel S."/>
            <person name="Petersen M."/>
            <person name="Berrin J.G."/>
            <person name="Delaux P.M."/>
            <person name="Dal Grande F."/>
            <person name="Keller J."/>
        </authorList>
    </citation>
    <scope>NUCLEOTIDE SEQUENCE [LARGE SCALE GENOMIC DNA]</scope>
    <source>
        <strain evidence="1 2">SAG 2523</strain>
    </source>
</reference>